<evidence type="ECO:0000313" key="1">
    <source>
        <dbReference type="EMBL" id="TGY76907.1"/>
    </source>
</evidence>
<organism evidence="1 2">
    <name type="scientific">Lepagella muris</name>
    <dbReference type="NCBI Taxonomy" id="3032870"/>
    <lineage>
        <taxon>Bacteria</taxon>
        <taxon>Pseudomonadati</taxon>
        <taxon>Bacteroidota</taxon>
        <taxon>Bacteroidia</taxon>
        <taxon>Bacteroidales</taxon>
        <taxon>Muribaculaceae</taxon>
        <taxon>Lepagella</taxon>
    </lineage>
</organism>
<gene>
    <name evidence="1" type="ORF">E5331_17075</name>
</gene>
<evidence type="ECO:0000313" key="2">
    <source>
        <dbReference type="Proteomes" id="UP000306319"/>
    </source>
</evidence>
<name>A0AC61RDG5_9BACT</name>
<sequence>MFYHFAPVQGHTDAPYRHFHAFTYGSESIYYTPFIRLEHGALRPRDLKDFTSGLNDNQKLIPQIIFRDKDELSALVRLMIENGASEIDLNMGCPFPLQTGHGRGAATVANKDLAHDVAEIIANNPGITFSVKIRLGFSDADEWKNLIPELNKVEVSHIAVHPRVAKQQYGGQLILDSFKEILDQSKNPVVFNGEIHTPQDIDKVLNDFNGINGIMIGRGLLARPSLIKEYLSGKEWDKADRVEEMLKFHRLLLDYYSDTLCGDSQIISKIKPFWEYAEEEIGRKAWKAIKKASNMAKYNSAVALI</sequence>
<accession>A0AC61RDG5</accession>
<protein>
    <submittedName>
        <fullName evidence="1">tRNA-dihydrouridine synthase family protein</fullName>
    </submittedName>
</protein>
<proteinExistence type="predicted"/>
<reference evidence="1" key="1">
    <citation type="submission" date="2019-04" db="EMBL/GenBank/DDBJ databases">
        <title>Microbes associate with the intestines of laboratory mice.</title>
        <authorList>
            <person name="Navarre W."/>
            <person name="Wong E."/>
            <person name="Huang K."/>
            <person name="Tropini C."/>
            <person name="Ng K."/>
            <person name="Yu B."/>
        </authorList>
    </citation>
    <scope>NUCLEOTIDE SEQUENCE</scope>
    <source>
        <strain evidence="1">NM04_E33</strain>
    </source>
</reference>
<dbReference type="Proteomes" id="UP000306319">
    <property type="component" value="Unassembled WGS sequence"/>
</dbReference>
<dbReference type="EMBL" id="SRYB01000034">
    <property type="protein sequence ID" value="TGY76907.1"/>
    <property type="molecule type" value="Genomic_DNA"/>
</dbReference>
<comment type="caution">
    <text evidence="1">The sequence shown here is derived from an EMBL/GenBank/DDBJ whole genome shotgun (WGS) entry which is preliminary data.</text>
</comment>
<keyword evidence="2" id="KW-1185">Reference proteome</keyword>